<evidence type="ECO:0000313" key="13">
    <source>
        <dbReference type="Proteomes" id="UP000694390"/>
    </source>
</evidence>
<feature type="transmembrane region" description="Helical" evidence="10">
    <location>
        <begin position="16"/>
        <end position="41"/>
    </location>
</feature>
<keyword evidence="9" id="KW-0675">Receptor</keyword>
<proteinExistence type="inferred from homology"/>
<comment type="subcellular location">
    <subcellularLocation>
        <location evidence="1 10">Cell membrane</location>
        <topology evidence="1 10">Multi-pass membrane protein</topology>
    </subcellularLocation>
</comment>
<dbReference type="Ensembl" id="ENSGEVT00005018534.1">
    <property type="protein sequence ID" value="ENSGEVP00005017641.1"/>
    <property type="gene ID" value="ENSGEVG00005012509.1"/>
</dbReference>
<dbReference type="InterPro" id="IPR017452">
    <property type="entry name" value="GPCR_Rhodpsn_7TM"/>
</dbReference>
<dbReference type="FunFam" id="1.20.1070.10:FF:000001">
    <property type="entry name" value="Olfactory receptor"/>
    <property type="match status" value="1"/>
</dbReference>
<keyword evidence="2 10" id="KW-1003">Cell membrane</keyword>
<reference evidence="12" key="1">
    <citation type="submission" date="2025-08" db="UniProtKB">
        <authorList>
            <consortium name="Ensembl"/>
        </authorList>
    </citation>
    <scope>IDENTIFICATION</scope>
</reference>
<dbReference type="GO" id="GO:0005886">
    <property type="term" value="C:plasma membrane"/>
    <property type="evidence" value="ECO:0007669"/>
    <property type="project" value="UniProtKB-SubCell"/>
</dbReference>
<feature type="transmembrane region" description="Helical" evidence="10">
    <location>
        <begin position="121"/>
        <end position="146"/>
    </location>
</feature>
<keyword evidence="8 9" id="KW-0807">Transducer</keyword>
<evidence type="ECO:0000313" key="12">
    <source>
        <dbReference type="Ensembl" id="ENSGEVP00005017641.1"/>
    </source>
</evidence>
<keyword evidence="6 10" id="KW-1133">Transmembrane helix</keyword>
<accession>A0A8C4Y4A9</accession>
<evidence type="ECO:0000256" key="3">
    <source>
        <dbReference type="ARBA" id="ARBA00022606"/>
    </source>
</evidence>
<feature type="transmembrane region" description="Helical" evidence="10">
    <location>
        <begin position="261"/>
        <end position="279"/>
    </location>
</feature>
<dbReference type="InterPro" id="IPR000725">
    <property type="entry name" value="Olfact_rcpt"/>
</dbReference>
<dbReference type="PRINTS" id="PR00245">
    <property type="entry name" value="OLFACTORYR"/>
</dbReference>
<dbReference type="PROSITE" id="PS50262">
    <property type="entry name" value="G_PROTEIN_RECEP_F1_2"/>
    <property type="match status" value="1"/>
</dbReference>
<organism evidence="12 13">
    <name type="scientific">Gopherus evgoodei</name>
    <name type="common">Goodes thornscrub tortoise</name>
    <dbReference type="NCBI Taxonomy" id="1825980"/>
    <lineage>
        <taxon>Eukaryota</taxon>
        <taxon>Metazoa</taxon>
        <taxon>Chordata</taxon>
        <taxon>Craniata</taxon>
        <taxon>Vertebrata</taxon>
        <taxon>Euteleostomi</taxon>
        <taxon>Archelosauria</taxon>
        <taxon>Testudinata</taxon>
        <taxon>Testudines</taxon>
        <taxon>Cryptodira</taxon>
        <taxon>Durocryptodira</taxon>
        <taxon>Testudinoidea</taxon>
        <taxon>Testudinidae</taxon>
        <taxon>Gopherus</taxon>
    </lineage>
</organism>
<evidence type="ECO:0000256" key="10">
    <source>
        <dbReference type="RuleBase" id="RU363047"/>
    </source>
</evidence>
<evidence type="ECO:0000256" key="9">
    <source>
        <dbReference type="RuleBase" id="RU000688"/>
    </source>
</evidence>
<dbReference type="PRINTS" id="PR00237">
    <property type="entry name" value="GPCRRHODOPSN"/>
</dbReference>
<evidence type="ECO:0000256" key="4">
    <source>
        <dbReference type="ARBA" id="ARBA00022692"/>
    </source>
</evidence>
<dbReference type="OrthoDB" id="9975554at2759"/>
<dbReference type="Proteomes" id="UP000694390">
    <property type="component" value="Unassembled WGS sequence"/>
</dbReference>
<feature type="transmembrane region" description="Helical" evidence="10">
    <location>
        <begin position="186"/>
        <end position="215"/>
    </location>
</feature>
<dbReference type="GO" id="GO:0004930">
    <property type="term" value="F:G protein-coupled receptor activity"/>
    <property type="evidence" value="ECO:0007669"/>
    <property type="project" value="UniProtKB-KW"/>
</dbReference>
<dbReference type="InterPro" id="IPR000276">
    <property type="entry name" value="GPCR_Rhodpsn"/>
</dbReference>
<keyword evidence="9" id="KW-0297">G-protein coupled receptor</keyword>
<feature type="domain" description="G-protein coupled receptors family 1 profile" evidence="11">
    <location>
        <begin position="32"/>
        <end position="279"/>
    </location>
</feature>
<dbReference type="GeneTree" id="ENSGT01140000282520"/>
<keyword evidence="13" id="KW-1185">Reference proteome</keyword>
<dbReference type="PROSITE" id="PS00237">
    <property type="entry name" value="G_PROTEIN_RECEP_F1_1"/>
    <property type="match status" value="1"/>
</dbReference>
<dbReference type="Gene3D" id="1.20.1070.10">
    <property type="entry name" value="Rhodopsin 7-helix transmembrane proteins"/>
    <property type="match status" value="1"/>
</dbReference>
<dbReference type="GO" id="GO:0004984">
    <property type="term" value="F:olfactory receptor activity"/>
    <property type="evidence" value="ECO:0007669"/>
    <property type="project" value="InterPro"/>
</dbReference>
<evidence type="ECO:0000256" key="7">
    <source>
        <dbReference type="ARBA" id="ARBA00023136"/>
    </source>
</evidence>
<dbReference type="CDD" id="cd15225">
    <property type="entry name" value="7tmA_OR10A-like"/>
    <property type="match status" value="1"/>
</dbReference>
<feature type="transmembrane region" description="Helical" evidence="10">
    <location>
        <begin position="90"/>
        <end position="109"/>
    </location>
</feature>
<protein>
    <recommendedName>
        <fullName evidence="10">Olfactory receptor</fullName>
    </recommendedName>
</protein>
<dbReference type="PANTHER" id="PTHR26453">
    <property type="entry name" value="OLFACTORY RECEPTOR"/>
    <property type="match status" value="1"/>
</dbReference>
<feature type="transmembrane region" description="Helical" evidence="10">
    <location>
        <begin position="53"/>
        <end position="78"/>
    </location>
</feature>
<dbReference type="Pfam" id="PF13853">
    <property type="entry name" value="7tm_4"/>
    <property type="match status" value="1"/>
</dbReference>
<evidence type="ECO:0000256" key="2">
    <source>
        <dbReference type="ARBA" id="ARBA00022475"/>
    </source>
</evidence>
<dbReference type="SUPFAM" id="SSF81321">
    <property type="entry name" value="Family A G protein-coupled receptor-like"/>
    <property type="match status" value="1"/>
</dbReference>
<evidence type="ECO:0000256" key="8">
    <source>
        <dbReference type="ARBA" id="ARBA00023224"/>
    </source>
</evidence>
<keyword evidence="4 9" id="KW-0812">Transmembrane</keyword>
<sequence>IQFHFHLLSTLPEIQLLIFLAFLLMYLLSLCGNTAIALTVCTDRSLHTPMYVFLANLAVLEICYSSVIASLALVNLVKATISLAGCGTQMFFYIFLGGAGCVLLAFMAYDRYVAICHPLRYTLIMNWTVCVSIVAASLVLGFLVSLNMTILIFHLPFCGSNEIYHFFCDIPAVLRLACSNTHVHQAVLYICSVINVAIPFLLICISYAFIVVAILRISSGAGRQRAFSTCSSHLMVVALMYGCSSFIYLRPSSSYSPEQGRVVSVVYTFVTPVLNPLIYSMRNKELKDSLSRALGRKVLPQSK</sequence>
<comment type="similarity">
    <text evidence="9">Belongs to the G-protein coupled receptor 1 family.</text>
</comment>
<dbReference type="AlphaFoldDB" id="A0A8C4Y4A9"/>
<evidence type="ECO:0000256" key="6">
    <source>
        <dbReference type="ARBA" id="ARBA00022989"/>
    </source>
</evidence>
<feature type="transmembrane region" description="Helical" evidence="10">
    <location>
        <begin position="227"/>
        <end position="249"/>
    </location>
</feature>
<gene>
    <name evidence="12" type="primary">LOC115651591</name>
</gene>
<evidence type="ECO:0000256" key="1">
    <source>
        <dbReference type="ARBA" id="ARBA00004651"/>
    </source>
</evidence>
<keyword evidence="7 10" id="KW-0472">Membrane</keyword>
<name>A0A8C4Y4A9_9SAUR</name>
<evidence type="ECO:0000259" key="11">
    <source>
        <dbReference type="PROSITE" id="PS50262"/>
    </source>
</evidence>
<reference evidence="12" key="2">
    <citation type="submission" date="2025-09" db="UniProtKB">
        <authorList>
            <consortium name="Ensembl"/>
        </authorList>
    </citation>
    <scope>IDENTIFICATION</scope>
</reference>
<keyword evidence="3 10" id="KW-0716">Sensory transduction</keyword>
<keyword evidence="5 10" id="KW-0552">Olfaction</keyword>
<evidence type="ECO:0000256" key="5">
    <source>
        <dbReference type="ARBA" id="ARBA00022725"/>
    </source>
</evidence>